<evidence type="ECO:0000259" key="4">
    <source>
        <dbReference type="PROSITE" id="PS50102"/>
    </source>
</evidence>
<keyword evidence="2" id="KW-0694">RNA-binding</keyword>
<feature type="non-terminal residue" evidence="6">
    <location>
        <position position="1"/>
    </location>
</feature>
<dbReference type="GO" id="GO:0003723">
    <property type="term" value="F:RNA binding"/>
    <property type="evidence" value="ECO:0007669"/>
    <property type="project" value="UniProtKB-UniRule"/>
</dbReference>
<dbReference type="OrthoDB" id="10039782at2759"/>
<comment type="caution">
    <text evidence="6">The sequence shown here is derived from an EMBL/GenBank/DDBJ whole genome shotgun (WGS) entry which is preliminary data.</text>
</comment>
<dbReference type="PROSITE" id="PS50158">
    <property type="entry name" value="ZF_CCHC"/>
    <property type="match status" value="1"/>
</dbReference>
<feature type="domain" description="CCHC-type" evidence="5">
    <location>
        <begin position="95"/>
        <end position="111"/>
    </location>
</feature>
<evidence type="ECO:0000313" key="7">
    <source>
        <dbReference type="Proteomes" id="UP000215902"/>
    </source>
</evidence>
<gene>
    <name evidence="6" type="ORF">BOX15_Mlig003447g2</name>
</gene>
<feature type="domain" description="RRM" evidence="4">
    <location>
        <begin position="12"/>
        <end position="82"/>
    </location>
</feature>
<dbReference type="SMART" id="SM00343">
    <property type="entry name" value="ZnF_C2HC"/>
    <property type="match status" value="1"/>
</dbReference>
<evidence type="ECO:0000256" key="3">
    <source>
        <dbReference type="SAM" id="MobiDB-lite"/>
    </source>
</evidence>
<evidence type="ECO:0000256" key="1">
    <source>
        <dbReference type="PROSITE-ProRule" id="PRU00047"/>
    </source>
</evidence>
<keyword evidence="1" id="KW-0863">Zinc-finger</keyword>
<dbReference type="InterPro" id="IPR050907">
    <property type="entry name" value="SRSF"/>
</dbReference>
<feature type="compositionally biased region" description="Basic residues" evidence="3">
    <location>
        <begin position="150"/>
        <end position="168"/>
    </location>
</feature>
<organism evidence="6 7">
    <name type="scientific">Macrostomum lignano</name>
    <dbReference type="NCBI Taxonomy" id="282301"/>
    <lineage>
        <taxon>Eukaryota</taxon>
        <taxon>Metazoa</taxon>
        <taxon>Spiralia</taxon>
        <taxon>Lophotrochozoa</taxon>
        <taxon>Platyhelminthes</taxon>
        <taxon>Rhabditophora</taxon>
        <taxon>Macrostomorpha</taxon>
        <taxon>Macrostomida</taxon>
        <taxon>Macrostomidae</taxon>
        <taxon>Macrostomum</taxon>
    </lineage>
</organism>
<evidence type="ECO:0008006" key="8">
    <source>
        <dbReference type="Google" id="ProtNLM"/>
    </source>
</evidence>
<evidence type="ECO:0000313" key="6">
    <source>
        <dbReference type="EMBL" id="PAA48249.1"/>
    </source>
</evidence>
<dbReference type="PANTHER" id="PTHR23147">
    <property type="entry name" value="SERINE/ARGININE RICH SPLICING FACTOR"/>
    <property type="match status" value="1"/>
</dbReference>
<dbReference type="Pfam" id="PF00076">
    <property type="entry name" value="RRM_1"/>
    <property type="match status" value="1"/>
</dbReference>
<dbReference type="SUPFAM" id="SSF54928">
    <property type="entry name" value="RNA-binding domain, RBD"/>
    <property type="match status" value="1"/>
</dbReference>
<dbReference type="EMBL" id="NIVC01004196">
    <property type="protein sequence ID" value="PAA48249.1"/>
    <property type="molecule type" value="Genomic_DNA"/>
</dbReference>
<name>A0A267DI79_9PLAT</name>
<evidence type="ECO:0000256" key="2">
    <source>
        <dbReference type="PROSITE-ProRule" id="PRU00176"/>
    </source>
</evidence>
<protein>
    <recommendedName>
        <fullName evidence="8">CCHC-type domain-containing protein</fullName>
    </recommendedName>
</protein>
<dbReference type="InterPro" id="IPR036875">
    <property type="entry name" value="Znf_CCHC_sf"/>
</dbReference>
<dbReference type="STRING" id="282301.A0A267DI79"/>
<dbReference type="SMART" id="SM00360">
    <property type="entry name" value="RRM"/>
    <property type="match status" value="1"/>
</dbReference>
<dbReference type="AlphaFoldDB" id="A0A267DI79"/>
<reference evidence="6 7" key="1">
    <citation type="submission" date="2017-06" db="EMBL/GenBank/DDBJ databases">
        <title>A platform for efficient transgenesis in Macrostomum lignano, a flatworm model organism for stem cell research.</title>
        <authorList>
            <person name="Berezikov E."/>
        </authorList>
    </citation>
    <scope>NUCLEOTIDE SEQUENCE [LARGE SCALE GENOMIC DNA]</scope>
    <source>
        <strain evidence="6">DV1</strain>
        <tissue evidence="6">Whole organism</tissue>
    </source>
</reference>
<evidence type="ECO:0000259" key="5">
    <source>
        <dbReference type="PROSITE" id="PS50158"/>
    </source>
</evidence>
<accession>A0A267DI79</accession>
<proteinExistence type="predicted"/>
<feature type="region of interest" description="Disordered" evidence="3">
    <location>
        <begin position="108"/>
        <end position="168"/>
    </location>
</feature>
<feature type="compositionally biased region" description="Gly residues" evidence="3">
    <location>
        <begin position="113"/>
        <end position="131"/>
    </location>
</feature>
<sequence>LTATMSKSEMGRRVYVGDLPDGTAESDIKRSLRRYGSLESVWVHGKGTYAFATFADRRDAEDAVRDAPRVNGRRVRMELARNERRAAGAGPRNDRCYQCDRVGHYAYECPERGGSGGGGGGGRGGGGGGGGGRRRSRSFSRSRSDSRGRSYSRSRSRSRSPRRRDGHR</sequence>
<dbReference type="InterPro" id="IPR001878">
    <property type="entry name" value="Znf_CCHC"/>
</dbReference>
<dbReference type="InterPro" id="IPR000504">
    <property type="entry name" value="RRM_dom"/>
</dbReference>
<dbReference type="InterPro" id="IPR012677">
    <property type="entry name" value="Nucleotide-bd_a/b_plait_sf"/>
</dbReference>
<keyword evidence="7" id="KW-1185">Reference proteome</keyword>
<dbReference type="Gene3D" id="4.10.60.10">
    <property type="entry name" value="Zinc finger, CCHC-type"/>
    <property type="match status" value="1"/>
</dbReference>
<dbReference type="Gene3D" id="3.30.70.330">
    <property type="match status" value="1"/>
</dbReference>
<dbReference type="PROSITE" id="PS50102">
    <property type="entry name" value="RRM"/>
    <property type="match status" value="1"/>
</dbReference>
<dbReference type="InterPro" id="IPR035979">
    <property type="entry name" value="RBD_domain_sf"/>
</dbReference>
<dbReference type="Proteomes" id="UP000215902">
    <property type="component" value="Unassembled WGS sequence"/>
</dbReference>
<dbReference type="Pfam" id="PF00098">
    <property type="entry name" value="zf-CCHC"/>
    <property type="match status" value="1"/>
</dbReference>
<keyword evidence="1" id="KW-0862">Zinc</keyword>
<dbReference type="GO" id="GO:0008270">
    <property type="term" value="F:zinc ion binding"/>
    <property type="evidence" value="ECO:0007669"/>
    <property type="project" value="UniProtKB-KW"/>
</dbReference>
<dbReference type="SUPFAM" id="SSF57756">
    <property type="entry name" value="Retrovirus zinc finger-like domains"/>
    <property type="match status" value="1"/>
</dbReference>
<keyword evidence="1" id="KW-0479">Metal-binding</keyword>